<dbReference type="EMBL" id="JALLBG020000040">
    <property type="protein sequence ID" value="KAL3770495.1"/>
    <property type="molecule type" value="Genomic_DNA"/>
</dbReference>
<evidence type="ECO:0000256" key="2">
    <source>
        <dbReference type="ARBA" id="ARBA00022737"/>
    </source>
</evidence>
<dbReference type="Gene3D" id="2.120.10.80">
    <property type="entry name" value="Kelch-type beta propeller"/>
    <property type="match status" value="2"/>
</dbReference>
<evidence type="ECO:0000256" key="3">
    <source>
        <dbReference type="SAM" id="MobiDB-lite"/>
    </source>
</evidence>
<dbReference type="Pfam" id="PF24681">
    <property type="entry name" value="Kelch_KLHDC2_KLHL20_DRC7"/>
    <property type="match status" value="1"/>
</dbReference>
<proteinExistence type="predicted"/>
<dbReference type="PANTHER" id="PTHR46093">
    <property type="entry name" value="ACYL-COA-BINDING DOMAIN-CONTAINING PROTEIN 5"/>
    <property type="match status" value="1"/>
</dbReference>
<organism evidence="4 5">
    <name type="scientific">Discostella pseudostelligera</name>
    <dbReference type="NCBI Taxonomy" id="259834"/>
    <lineage>
        <taxon>Eukaryota</taxon>
        <taxon>Sar</taxon>
        <taxon>Stramenopiles</taxon>
        <taxon>Ochrophyta</taxon>
        <taxon>Bacillariophyta</taxon>
        <taxon>Coscinodiscophyceae</taxon>
        <taxon>Thalassiosirophycidae</taxon>
        <taxon>Stephanodiscales</taxon>
        <taxon>Stephanodiscaceae</taxon>
        <taxon>Discostella</taxon>
    </lineage>
</organism>
<dbReference type="AlphaFoldDB" id="A0ABD3N2Y6"/>
<gene>
    <name evidence="4" type="ORF">ACHAWU_009334</name>
</gene>
<sequence>MSQLMINNQKYSAEWIDLLSPNSYDATSSSSQPASSESSSASISTLPGKIYPPRSGGVSFTTPDKSRLFSFAGYAEEITTASTVERYVVNDLWEFVPYDENASTNNHQWGWSKVVQNEEEDYIPGPRLATALAVLPLSSLADTAITSGQNDGDSSSRAILLGGWDPQTPGTGGVILDDVSMLDMNTLKWSTCTSTTSSSSEKECATVPGGPTSRHVAVSLSIPLENADNDSTTRRKNVICLHNHRCEDQVLLLSAVDETSNAVEWKHQPTTGETPSSRGLHCAATIHNCQTMVIFGGAAKDGNMSNESFILDTITWKWTKLDCSCSKNLPSPRAGASLCTLDYDTVLLFGGAIPSSGGLVGLNDVWILNVDLESGIGRWDCLIENADDLVDEKSDDTLRPPGRNAATLCPIDATKLLPKRIIWKESGSTLSVAEEDDGSYFLLNGGWYPFRETSNLSETHSGDAFSMAYTIQNKLRTCCLEITTST</sequence>
<keyword evidence="2" id="KW-0677">Repeat</keyword>
<keyword evidence="5" id="KW-1185">Reference proteome</keyword>
<feature type="compositionally biased region" description="Low complexity" evidence="3">
    <location>
        <begin position="26"/>
        <end position="44"/>
    </location>
</feature>
<keyword evidence="1" id="KW-0880">Kelch repeat</keyword>
<dbReference type="PANTHER" id="PTHR46093:SF18">
    <property type="entry name" value="FIBRONECTIN TYPE-III DOMAIN-CONTAINING PROTEIN"/>
    <property type="match status" value="1"/>
</dbReference>
<evidence type="ECO:0000313" key="5">
    <source>
        <dbReference type="Proteomes" id="UP001530293"/>
    </source>
</evidence>
<reference evidence="4 5" key="1">
    <citation type="submission" date="2024-10" db="EMBL/GenBank/DDBJ databases">
        <title>Updated reference genomes for cyclostephanoid diatoms.</title>
        <authorList>
            <person name="Roberts W.R."/>
            <person name="Alverson A.J."/>
        </authorList>
    </citation>
    <scope>NUCLEOTIDE SEQUENCE [LARGE SCALE GENOMIC DNA]</scope>
    <source>
        <strain evidence="4 5">AJA232-27</strain>
    </source>
</reference>
<evidence type="ECO:0000313" key="4">
    <source>
        <dbReference type="EMBL" id="KAL3770495.1"/>
    </source>
</evidence>
<protein>
    <submittedName>
        <fullName evidence="4">Uncharacterized protein</fullName>
    </submittedName>
</protein>
<feature type="region of interest" description="Disordered" evidence="3">
    <location>
        <begin position="26"/>
        <end position="48"/>
    </location>
</feature>
<name>A0ABD3N2Y6_9STRA</name>
<dbReference type="Proteomes" id="UP001530293">
    <property type="component" value="Unassembled WGS sequence"/>
</dbReference>
<comment type="caution">
    <text evidence="4">The sequence shown here is derived from an EMBL/GenBank/DDBJ whole genome shotgun (WGS) entry which is preliminary data.</text>
</comment>
<dbReference type="InterPro" id="IPR015915">
    <property type="entry name" value="Kelch-typ_b-propeller"/>
</dbReference>
<accession>A0ABD3N2Y6</accession>
<evidence type="ECO:0000256" key="1">
    <source>
        <dbReference type="ARBA" id="ARBA00022441"/>
    </source>
</evidence>
<dbReference type="SUPFAM" id="SSF117281">
    <property type="entry name" value="Kelch motif"/>
    <property type="match status" value="1"/>
</dbReference>